<gene>
    <name evidence="2" type="ORF">Alo02nite_10110</name>
    <name evidence="3" type="ORF">BJ964_007737</name>
</gene>
<keyword evidence="1" id="KW-0472">Membrane</keyword>
<feature type="transmembrane region" description="Helical" evidence="1">
    <location>
        <begin position="36"/>
        <end position="55"/>
    </location>
</feature>
<keyword evidence="1" id="KW-0812">Transmembrane</keyword>
<accession>A0A7W7HN38</accession>
<organism evidence="3 4">
    <name type="scientific">Actinoplanes lobatus</name>
    <dbReference type="NCBI Taxonomy" id="113568"/>
    <lineage>
        <taxon>Bacteria</taxon>
        <taxon>Bacillati</taxon>
        <taxon>Actinomycetota</taxon>
        <taxon>Actinomycetes</taxon>
        <taxon>Micromonosporales</taxon>
        <taxon>Micromonosporaceae</taxon>
        <taxon>Actinoplanes</taxon>
    </lineage>
</organism>
<sequence>MSDSDPGRLVVRTAVGSRRALAGSGGEVRAICGKPLITLAVLAILAFCAAAARQIRTVGRT</sequence>
<evidence type="ECO:0000313" key="2">
    <source>
        <dbReference type="EMBL" id="GIE38113.1"/>
    </source>
</evidence>
<evidence type="ECO:0000313" key="4">
    <source>
        <dbReference type="Proteomes" id="UP000590511"/>
    </source>
</evidence>
<dbReference type="EMBL" id="JACHNC010000001">
    <property type="protein sequence ID" value="MBB4753576.1"/>
    <property type="molecule type" value="Genomic_DNA"/>
</dbReference>
<dbReference type="RefSeq" id="WP_188125255.1">
    <property type="nucleotide sequence ID" value="NZ_BOMP01000016.1"/>
</dbReference>
<proteinExistence type="predicted"/>
<comment type="caution">
    <text evidence="3">The sequence shown here is derived from an EMBL/GenBank/DDBJ whole genome shotgun (WGS) entry which is preliminary data.</text>
</comment>
<dbReference type="AlphaFoldDB" id="A0A7W7HN38"/>
<evidence type="ECO:0000256" key="1">
    <source>
        <dbReference type="SAM" id="Phobius"/>
    </source>
</evidence>
<name>A0A7W7HN38_9ACTN</name>
<reference evidence="3 4" key="1">
    <citation type="submission" date="2020-08" db="EMBL/GenBank/DDBJ databases">
        <title>Sequencing the genomes of 1000 actinobacteria strains.</title>
        <authorList>
            <person name="Klenk H.-P."/>
        </authorList>
    </citation>
    <scope>NUCLEOTIDE SEQUENCE [LARGE SCALE GENOMIC DNA]</scope>
    <source>
        <strain evidence="3 4">DSM 43150</strain>
    </source>
</reference>
<evidence type="ECO:0000313" key="3">
    <source>
        <dbReference type="EMBL" id="MBB4753576.1"/>
    </source>
</evidence>
<dbReference type="Proteomes" id="UP000590511">
    <property type="component" value="Unassembled WGS sequence"/>
</dbReference>
<reference evidence="2 5" key="2">
    <citation type="submission" date="2021-01" db="EMBL/GenBank/DDBJ databases">
        <title>Whole genome shotgun sequence of Actinoplanes lobatus NBRC 12513.</title>
        <authorList>
            <person name="Komaki H."/>
            <person name="Tamura T."/>
        </authorList>
    </citation>
    <scope>NUCLEOTIDE SEQUENCE [LARGE SCALE GENOMIC DNA]</scope>
    <source>
        <strain evidence="2 5">NBRC 12513</strain>
    </source>
</reference>
<dbReference type="EMBL" id="BOMP01000016">
    <property type="protein sequence ID" value="GIE38113.1"/>
    <property type="molecule type" value="Genomic_DNA"/>
</dbReference>
<dbReference type="Proteomes" id="UP000631312">
    <property type="component" value="Unassembled WGS sequence"/>
</dbReference>
<keyword evidence="5" id="KW-1185">Reference proteome</keyword>
<protein>
    <submittedName>
        <fullName evidence="3">Uncharacterized protein</fullName>
    </submittedName>
</protein>
<keyword evidence="1" id="KW-1133">Transmembrane helix</keyword>
<evidence type="ECO:0000313" key="5">
    <source>
        <dbReference type="Proteomes" id="UP000631312"/>
    </source>
</evidence>